<accession>A0A816QGC7</accession>
<feature type="chain" id="PRO_5032981906" description="G-protein coupled receptors family 1 profile domain-containing protein" evidence="6">
    <location>
        <begin position="17"/>
        <end position="247"/>
    </location>
</feature>
<dbReference type="GO" id="GO:0016020">
    <property type="term" value="C:membrane"/>
    <property type="evidence" value="ECO:0007669"/>
    <property type="project" value="UniProtKB-SubCell"/>
</dbReference>
<feature type="transmembrane region" description="Helical" evidence="5">
    <location>
        <begin position="119"/>
        <end position="141"/>
    </location>
</feature>
<keyword evidence="3 5" id="KW-1133">Transmembrane helix</keyword>
<gene>
    <name evidence="8" type="ORF">XDN619_LOCUS10627</name>
</gene>
<feature type="transmembrane region" description="Helical" evidence="5">
    <location>
        <begin position="168"/>
        <end position="189"/>
    </location>
</feature>
<dbReference type="SUPFAM" id="SSF81321">
    <property type="entry name" value="Family A G protein-coupled receptor-like"/>
    <property type="match status" value="1"/>
</dbReference>
<comment type="subcellular location">
    <subcellularLocation>
        <location evidence="1">Membrane</location>
    </subcellularLocation>
</comment>
<keyword evidence="4 5" id="KW-0472">Membrane</keyword>
<evidence type="ECO:0000259" key="7">
    <source>
        <dbReference type="PROSITE" id="PS50262"/>
    </source>
</evidence>
<sequence>MTLLCLLLKFVPIALGRAELYSCRTISYLLSVFSRSTYWLTSCVSIDRLLLLLYPTSASLKSPRLAISISIGTFIVLLGMHLHELIHYTIKLHTFGTSSMCVTNFDTISISIYNRVSTLIHYLVPFFIQLVSVTLLIALVARRRMKTGGQKMNFCQMLNKQFHNQKELYVTPTTIILSALPQLILIFGFDCSSFTDWQYHTLLAAYLLSYALQILGFALFALPSTSYKKEFSGIIVVKTYLNWISKK</sequence>
<evidence type="ECO:0000256" key="1">
    <source>
        <dbReference type="ARBA" id="ARBA00004370"/>
    </source>
</evidence>
<feature type="transmembrane region" description="Helical" evidence="5">
    <location>
        <begin position="201"/>
        <end position="222"/>
    </location>
</feature>
<comment type="caution">
    <text evidence="8">The sequence shown here is derived from an EMBL/GenBank/DDBJ whole genome shotgun (WGS) entry which is preliminary data.</text>
</comment>
<dbReference type="InterPro" id="IPR000276">
    <property type="entry name" value="GPCR_Rhodpsn"/>
</dbReference>
<evidence type="ECO:0000256" key="3">
    <source>
        <dbReference type="ARBA" id="ARBA00022989"/>
    </source>
</evidence>
<dbReference type="Pfam" id="PF00001">
    <property type="entry name" value="7tm_1"/>
    <property type="match status" value="1"/>
</dbReference>
<dbReference type="Proteomes" id="UP000663887">
    <property type="component" value="Unassembled WGS sequence"/>
</dbReference>
<evidence type="ECO:0000256" key="2">
    <source>
        <dbReference type="ARBA" id="ARBA00022692"/>
    </source>
</evidence>
<dbReference type="Gene3D" id="1.20.1070.10">
    <property type="entry name" value="Rhodopsin 7-helix transmembrane proteins"/>
    <property type="match status" value="1"/>
</dbReference>
<evidence type="ECO:0000256" key="6">
    <source>
        <dbReference type="SAM" id="SignalP"/>
    </source>
</evidence>
<proteinExistence type="predicted"/>
<dbReference type="EMBL" id="CAJNRG010003885">
    <property type="protein sequence ID" value="CAF2061412.1"/>
    <property type="molecule type" value="Genomic_DNA"/>
</dbReference>
<reference evidence="8" key="1">
    <citation type="submission" date="2021-02" db="EMBL/GenBank/DDBJ databases">
        <authorList>
            <person name="Nowell W R."/>
        </authorList>
    </citation>
    <scope>NUCLEOTIDE SEQUENCE</scope>
</reference>
<protein>
    <recommendedName>
        <fullName evidence="7">G-protein coupled receptors family 1 profile domain-containing protein</fullName>
    </recommendedName>
</protein>
<dbReference type="InterPro" id="IPR017452">
    <property type="entry name" value="GPCR_Rhodpsn_7TM"/>
</dbReference>
<evidence type="ECO:0000313" key="9">
    <source>
        <dbReference type="Proteomes" id="UP000663887"/>
    </source>
</evidence>
<feature type="signal peptide" evidence="6">
    <location>
        <begin position="1"/>
        <end position="16"/>
    </location>
</feature>
<feature type="domain" description="G-protein coupled receptors family 1 profile" evidence="7">
    <location>
        <begin position="1"/>
        <end position="187"/>
    </location>
</feature>
<evidence type="ECO:0000313" key="8">
    <source>
        <dbReference type="EMBL" id="CAF2061412.1"/>
    </source>
</evidence>
<name>A0A816QGC7_9BILA</name>
<feature type="transmembrane region" description="Helical" evidence="5">
    <location>
        <begin position="65"/>
        <end position="83"/>
    </location>
</feature>
<evidence type="ECO:0000256" key="5">
    <source>
        <dbReference type="SAM" id="Phobius"/>
    </source>
</evidence>
<organism evidence="8 9">
    <name type="scientific">Rotaria magnacalcarata</name>
    <dbReference type="NCBI Taxonomy" id="392030"/>
    <lineage>
        <taxon>Eukaryota</taxon>
        <taxon>Metazoa</taxon>
        <taxon>Spiralia</taxon>
        <taxon>Gnathifera</taxon>
        <taxon>Rotifera</taxon>
        <taxon>Eurotatoria</taxon>
        <taxon>Bdelloidea</taxon>
        <taxon>Philodinida</taxon>
        <taxon>Philodinidae</taxon>
        <taxon>Rotaria</taxon>
    </lineage>
</organism>
<dbReference type="AlphaFoldDB" id="A0A816QGC7"/>
<evidence type="ECO:0000256" key="4">
    <source>
        <dbReference type="ARBA" id="ARBA00023136"/>
    </source>
</evidence>
<keyword evidence="2 5" id="KW-0812">Transmembrane</keyword>
<dbReference type="GO" id="GO:0004930">
    <property type="term" value="F:G protein-coupled receptor activity"/>
    <property type="evidence" value="ECO:0007669"/>
    <property type="project" value="InterPro"/>
</dbReference>
<keyword evidence="6" id="KW-0732">Signal</keyword>
<dbReference type="PROSITE" id="PS50262">
    <property type="entry name" value="G_PROTEIN_RECEP_F1_2"/>
    <property type="match status" value="1"/>
</dbReference>